<accession>A4BA76</accession>
<dbReference type="InterPro" id="IPR012341">
    <property type="entry name" value="6hp_glycosidase-like_sf"/>
</dbReference>
<dbReference type="GO" id="GO:0016757">
    <property type="term" value="F:glycosyltransferase activity"/>
    <property type="evidence" value="ECO:0007669"/>
    <property type="project" value="UniProtKB-KW"/>
</dbReference>
<comment type="caution">
    <text evidence="5">The sequence shown here is derived from an EMBL/GenBank/DDBJ whole genome shotgun (WGS) entry which is preliminary data.</text>
</comment>
<organism evidence="5 6">
    <name type="scientific">Reinekea blandensis MED297</name>
    <dbReference type="NCBI Taxonomy" id="314283"/>
    <lineage>
        <taxon>Bacteria</taxon>
        <taxon>Pseudomonadati</taxon>
        <taxon>Pseudomonadota</taxon>
        <taxon>Gammaproteobacteria</taxon>
        <taxon>Oceanospirillales</taxon>
        <taxon>Saccharospirillaceae</taxon>
        <taxon>Reinekea</taxon>
    </lineage>
</organism>
<dbReference type="GO" id="GO:0030246">
    <property type="term" value="F:carbohydrate binding"/>
    <property type="evidence" value="ECO:0007669"/>
    <property type="project" value="InterPro"/>
</dbReference>
<sequence length="816" mass="92325">MTQTENSYGYFDDDQREYVITEPKTPYPWINYLGDTDFFSLISNTSGGYSFYRDAKFRRLTRYRYNNVPVDTGGRYFYIKDGDTTWSPAWKPLKTELDQYECRHGMGYTRIRGEKNGVSSSVLFFVPKGENLEVQQMTLTNHSQEVKTLKLFSFVEWCLWNAEDDMTNFQRNFSTGQVEVQDSVIYHKTEYRERRNHFAFYSVNADISGFDTDRDVFLGDYNGFDTPDTVARGEANNSIAHGWSPIASHAIEVTLQPGESRDLIFTLGYVEMPDDDKWEAPQVINKTKALAAIERFNTSEKVQAAFDALNRYWDELLGRYVVDSDDARLNRGVNIWNQYQNMVTFNMSRSASFFESGIGRGMGFRDSNQDLIGFVHLVPERARERIIDIASTQFEDGSAYHQYQPLTKRGNAAIGGNFNDDPMWLIQSVTVYVKETGDFSILEEDVPFNNDPDNSAKLFDHLTRSFNHVVNNRGEHGLPLIGRADWNDCLNLNCFSSDPNESFQTTENQEGGRAESLMIAGQFVLFGKDYIELCRELGKADEARRAQDHVDAMVEAVKTHGWDGDWFLRAYDAAGNKLGTHEHDESKIFIESQGFCGMAGIGLEDGLVEKSLSAVNEHLACDYGIVLNAPAFTKYHIEYGEISTYPQGYKENGGIFCHNNPWIMIAETVVGNGDRAFDYYTRIAPAYQDDKVKLHKTEPYVYAQMIAGKEAATPGQAKNSWLTGTAAWNYVAITQSILGIKPHYQGLQVDPCIPKAWDSYRVTRVFRGVTYQIQINNPAHVCRGVASMTVNGDAVEGNIIPLQSEGSTVEVVVTLG</sequence>
<evidence type="ECO:0000313" key="6">
    <source>
        <dbReference type="Proteomes" id="UP000005953"/>
    </source>
</evidence>
<dbReference type="InterPro" id="IPR010383">
    <property type="entry name" value="Glyco_hydrolase_94_b-supersand"/>
</dbReference>
<dbReference type="EMBL" id="AAOE01000002">
    <property type="protein sequence ID" value="EAR10832.1"/>
    <property type="molecule type" value="Genomic_DNA"/>
</dbReference>
<feature type="domain" description="Glycosyl hydrolase 94 catalytic" evidence="4">
    <location>
        <begin position="312"/>
        <end position="739"/>
    </location>
</feature>
<dbReference type="Gene3D" id="2.70.98.40">
    <property type="entry name" value="Glycoside hydrolase, family 65, N-terminal domain"/>
    <property type="match status" value="1"/>
</dbReference>
<dbReference type="InterPro" id="IPR011013">
    <property type="entry name" value="Gal_mutarotase_sf_dom"/>
</dbReference>
<evidence type="ECO:0000256" key="1">
    <source>
        <dbReference type="ARBA" id="ARBA00022676"/>
    </source>
</evidence>
<dbReference type="GO" id="GO:0005975">
    <property type="term" value="P:carbohydrate metabolic process"/>
    <property type="evidence" value="ECO:0007669"/>
    <property type="project" value="InterPro"/>
</dbReference>
<feature type="domain" description="Glycosyl hydrolase 94 supersandwich" evidence="3">
    <location>
        <begin position="16"/>
        <end position="297"/>
    </location>
</feature>
<dbReference type="OrthoDB" id="9769991at2"/>
<evidence type="ECO:0000256" key="2">
    <source>
        <dbReference type="ARBA" id="ARBA00022679"/>
    </source>
</evidence>
<dbReference type="Gene3D" id="1.50.10.10">
    <property type="match status" value="1"/>
</dbReference>
<dbReference type="Pfam" id="PF17167">
    <property type="entry name" value="Glyco_hydro_94"/>
    <property type="match status" value="1"/>
</dbReference>
<keyword evidence="6" id="KW-1185">Reference proteome</keyword>
<dbReference type="RefSeq" id="WP_008041345.1">
    <property type="nucleotide sequence ID" value="NZ_CH724149.1"/>
</dbReference>
<proteinExistence type="predicted"/>
<dbReference type="InterPro" id="IPR008928">
    <property type="entry name" value="6-hairpin_glycosidase_sf"/>
</dbReference>
<protein>
    <submittedName>
        <fullName evidence="5">Cellobiose-phosphorylase</fullName>
    </submittedName>
</protein>
<dbReference type="InterPro" id="IPR037018">
    <property type="entry name" value="GH65_N"/>
</dbReference>
<dbReference type="Gene3D" id="2.60.420.10">
    <property type="entry name" value="Maltose phosphorylase, domain 3"/>
    <property type="match status" value="1"/>
</dbReference>
<dbReference type="InterPro" id="IPR052047">
    <property type="entry name" value="GH94_Enzymes"/>
</dbReference>
<dbReference type="SUPFAM" id="SSF48208">
    <property type="entry name" value="Six-hairpin glycosidases"/>
    <property type="match status" value="1"/>
</dbReference>
<dbReference type="InterPro" id="IPR033432">
    <property type="entry name" value="GH94_catalytic"/>
</dbReference>
<dbReference type="CDD" id="cd11754">
    <property type="entry name" value="GH94N_CBP_like"/>
    <property type="match status" value="1"/>
</dbReference>
<keyword evidence="1" id="KW-0328">Glycosyltransferase</keyword>
<evidence type="ECO:0000259" key="3">
    <source>
        <dbReference type="Pfam" id="PF06165"/>
    </source>
</evidence>
<evidence type="ECO:0000259" key="4">
    <source>
        <dbReference type="Pfam" id="PF17167"/>
    </source>
</evidence>
<dbReference type="InterPro" id="IPR037825">
    <property type="entry name" value="GH94N_CBP"/>
</dbReference>
<dbReference type="SMART" id="SM01068">
    <property type="entry name" value="CBM_X"/>
    <property type="match status" value="1"/>
</dbReference>
<reference evidence="5 6" key="1">
    <citation type="submission" date="2006-02" db="EMBL/GenBank/DDBJ databases">
        <authorList>
            <person name="Pinhassi J."/>
            <person name="Pedros-Alio C."/>
            <person name="Ferriera S."/>
            <person name="Johnson J."/>
            <person name="Kravitz S."/>
            <person name="Halpern A."/>
            <person name="Remington K."/>
            <person name="Beeson K."/>
            <person name="Tran B."/>
            <person name="Rogers Y.-H."/>
            <person name="Friedman R."/>
            <person name="Venter J.C."/>
        </authorList>
    </citation>
    <scope>NUCLEOTIDE SEQUENCE [LARGE SCALE GENOMIC DNA]</scope>
    <source>
        <strain evidence="5 6">MED297</strain>
    </source>
</reference>
<name>A4BA76_9GAMM</name>
<evidence type="ECO:0000313" key="5">
    <source>
        <dbReference type="EMBL" id="EAR10832.1"/>
    </source>
</evidence>
<dbReference type="Gene3D" id="1.20.890.20">
    <property type="entry name" value="mpn423 like domain"/>
    <property type="match status" value="1"/>
</dbReference>
<gene>
    <name evidence="5" type="ORF">MED297_09991</name>
</gene>
<dbReference type="Proteomes" id="UP000005953">
    <property type="component" value="Unassembled WGS sequence"/>
</dbReference>
<dbReference type="Pfam" id="PF06165">
    <property type="entry name" value="GH94_b-supersand"/>
    <property type="match status" value="1"/>
</dbReference>
<keyword evidence="2" id="KW-0808">Transferase</keyword>
<dbReference type="HOGENOM" id="CLU_019054_0_0_6"/>
<dbReference type="STRING" id="314283.MED297_09991"/>
<dbReference type="SUPFAM" id="SSF74650">
    <property type="entry name" value="Galactose mutarotase-like"/>
    <property type="match status" value="1"/>
</dbReference>
<dbReference type="PANTHER" id="PTHR37469:SF2">
    <property type="entry name" value="CELLOBIONIC ACID PHOSPHORYLASE"/>
    <property type="match status" value="1"/>
</dbReference>
<dbReference type="AlphaFoldDB" id="A4BA76"/>
<dbReference type="PANTHER" id="PTHR37469">
    <property type="entry name" value="CELLOBIONIC ACID PHOSPHORYLASE-RELATED"/>
    <property type="match status" value="1"/>
</dbReference>